<evidence type="ECO:0000313" key="3">
    <source>
        <dbReference type="Proteomes" id="UP000014629"/>
    </source>
</evidence>
<dbReference type="Proteomes" id="UP000014629">
    <property type="component" value="Unassembled WGS sequence"/>
</dbReference>
<dbReference type="EMBL" id="AOPZ01000527">
    <property type="protein sequence ID" value="EPH39510.1"/>
    <property type="molecule type" value="Genomic_DNA"/>
</dbReference>
<protein>
    <submittedName>
        <fullName evidence="2">Uncharacterized protein</fullName>
    </submittedName>
</protein>
<evidence type="ECO:0000256" key="1">
    <source>
        <dbReference type="SAM" id="MobiDB-lite"/>
    </source>
</evidence>
<dbReference type="AlphaFoldDB" id="S3ZME1"/>
<evidence type="ECO:0000313" key="2">
    <source>
        <dbReference type="EMBL" id="EPH39510.1"/>
    </source>
</evidence>
<dbReference type="PATRIC" id="fig|1286094.4.peg.7357"/>
<keyword evidence="3" id="KW-1185">Reference proteome</keyword>
<accession>S3ZME1</accession>
<name>S3ZME1_9ACTN</name>
<gene>
    <name evidence="2" type="ORF">STRAU_7431</name>
</gene>
<proteinExistence type="predicted"/>
<reference evidence="2 3" key="1">
    <citation type="submission" date="2013-02" db="EMBL/GenBank/DDBJ databases">
        <title>Draft Genome Sequence of Streptomyces aurantiacus, Which Produces Setomimycin.</title>
        <authorList>
            <person name="Gruening B.A."/>
            <person name="Praeg A."/>
            <person name="Erxleben A."/>
            <person name="Guenther S."/>
            <person name="Mueller M."/>
        </authorList>
    </citation>
    <scope>NUCLEOTIDE SEQUENCE [LARGE SCALE GENOMIC DNA]</scope>
    <source>
        <strain evidence="2 3">JA 4570</strain>
    </source>
</reference>
<organism evidence="2 3">
    <name type="scientific">Streptomyces aurantiacus JA 4570</name>
    <dbReference type="NCBI Taxonomy" id="1286094"/>
    <lineage>
        <taxon>Bacteria</taxon>
        <taxon>Bacillati</taxon>
        <taxon>Actinomycetota</taxon>
        <taxon>Actinomycetes</taxon>
        <taxon>Kitasatosporales</taxon>
        <taxon>Streptomycetaceae</taxon>
        <taxon>Streptomyces</taxon>
        <taxon>Streptomyces aurantiacus group</taxon>
    </lineage>
</organism>
<comment type="caution">
    <text evidence="2">The sequence shown here is derived from an EMBL/GenBank/DDBJ whole genome shotgun (WGS) entry which is preliminary data.</text>
</comment>
<sequence length="58" mass="6214">MAGLRGCALIEHARAPSSLPVEVAGSRGGPHRKREPPSRQSPPRHVQRPTLRAGSSRP</sequence>
<feature type="region of interest" description="Disordered" evidence="1">
    <location>
        <begin position="16"/>
        <end position="58"/>
    </location>
</feature>